<dbReference type="InterPro" id="IPR001082">
    <property type="entry name" value="Pilin"/>
</dbReference>
<dbReference type="InterPro" id="IPR045584">
    <property type="entry name" value="Pilin-like"/>
</dbReference>
<gene>
    <name evidence="4" type="ORF">DM558_06990</name>
</gene>
<keyword evidence="3" id="KW-0732">Signal</keyword>
<dbReference type="GO" id="GO:0007155">
    <property type="term" value="P:cell adhesion"/>
    <property type="evidence" value="ECO:0007669"/>
    <property type="project" value="InterPro"/>
</dbReference>
<sequence>MKKRLCFALLCLLSVSSILLSACKNEQEKMDEVQKTALIQGLKTVILFKSQMSAYYAENQVCSENAISNVDRILTKVHYVEGVIATDKCQIILTFKKDVSIPDISRQQIILTMTPGPSTHKWTCESTTRRKDLLPRECR</sequence>
<dbReference type="AlphaFoldDB" id="A0A3Q9JKV5"/>
<keyword evidence="5" id="KW-1185">Reference proteome</keyword>
<dbReference type="EMBL" id="CP029822">
    <property type="protein sequence ID" value="AZS50538.1"/>
    <property type="molecule type" value="Genomic_DNA"/>
</dbReference>
<dbReference type="KEGG" id="emo:DM558_06990"/>
<protein>
    <recommendedName>
        <fullName evidence="2">Pilin</fullName>
    </recommendedName>
</protein>
<evidence type="ECO:0000256" key="2">
    <source>
        <dbReference type="ARBA" id="ARBA00029638"/>
    </source>
</evidence>
<dbReference type="SUPFAM" id="SSF54523">
    <property type="entry name" value="Pili subunits"/>
    <property type="match status" value="1"/>
</dbReference>
<dbReference type="GO" id="GO:0009289">
    <property type="term" value="C:pilus"/>
    <property type="evidence" value="ECO:0007669"/>
    <property type="project" value="InterPro"/>
</dbReference>
<organism evidence="4 5">
    <name type="scientific">Entomomonas moraniae</name>
    <dbReference type="NCBI Taxonomy" id="2213226"/>
    <lineage>
        <taxon>Bacteria</taxon>
        <taxon>Pseudomonadati</taxon>
        <taxon>Pseudomonadota</taxon>
        <taxon>Gammaproteobacteria</taxon>
        <taxon>Pseudomonadales</taxon>
        <taxon>Pseudomonadaceae</taxon>
        <taxon>Entomomonas</taxon>
    </lineage>
</organism>
<comment type="similarity">
    <text evidence="1">Belongs to the N-Me-Phe pilin family.</text>
</comment>
<proteinExistence type="inferred from homology"/>
<name>A0A3Q9JKV5_9GAMM</name>
<dbReference type="Proteomes" id="UP000273143">
    <property type="component" value="Chromosome"/>
</dbReference>
<evidence type="ECO:0000256" key="3">
    <source>
        <dbReference type="SAM" id="SignalP"/>
    </source>
</evidence>
<reference evidence="5" key="1">
    <citation type="submission" date="2018-06" db="EMBL/GenBank/DDBJ databases">
        <title>Complete genome of Pseudomonas insecticola strain QZS01.</title>
        <authorList>
            <person name="Wang J."/>
            <person name="Su Q."/>
        </authorList>
    </citation>
    <scope>NUCLEOTIDE SEQUENCE [LARGE SCALE GENOMIC DNA]</scope>
    <source>
        <strain evidence="5">QZS01</strain>
    </source>
</reference>
<feature type="chain" id="PRO_5018541678" description="Pilin" evidence="3">
    <location>
        <begin position="22"/>
        <end position="139"/>
    </location>
</feature>
<dbReference type="RefSeq" id="WP_127162966.1">
    <property type="nucleotide sequence ID" value="NZ_CP029822.1"/>
</dbReference>
<feature type="signal peptide" evidence="3">
    <location>
        <begin position="1"/>
        <end position="21"/>
    </location>
</feature>
<dbReference type="Pfam" id="PF00114">
    <property type="entry name" value="Pilin"/>
    <property type="match status" value="1"/>
</dbReference>
<dbReference type="PROSITE" id="PS51257">
    <property type="entry name" value="PROKAR_LIPOPROTEIN"/>
    <property type="match status" value="1"/>
</dbReference>
<evidence type="ECO:0000313" key="4">
    <source>
        <dbReference type="EMBL" id="AZS50538.1"/>
    </source>
</evidence>
<dbReference type="Gene3D" id="3.30.700.10">
    <property type="entry name" value="Glycoprotein, Type 4 Pilin"/>
    <property type="match status" value="1"/>
</dbReference>
<accession>A0A3Q9JKV5</accession>
<evidence type="ECO:0000256" key="1">
    <source>
        <dbReference type="ARBA" id="ARBA00005233"/>
    </source>
</evidence>
<evidence type="ECO:0000313" key="5">
    <source>
        <dbReference type="Proteomes" id="UP000273143"/>
    </source>
</evidence>